<evidence type="ECO:0000256" key="6">
    <source>
        <dbReference type="ARBA" id="ARBA00022989"/>
    </source>
</evidence>
<reference evidence="12" key="1">
    <citation type="submission" date="2021-02" db="EMBL/GenBank/DDBJ databases">
        <authorList>
            <person name="Nowell W R."/>
        </authorList>
    </citation>
    <scope>NUCLEOTIDE SEQUENCE</scope>
</reference>
<name>A0A816A3I5_ADIRI</name>
<evidence type="ECO:0000259" key="11">
    <source>
        <dbReference type="Pfam" id="PF22776"/>
    </source>
</evidence>
<dbReference type="InterPro" id="IPR053951">
    <property type="entry name" value="K_trans_N"/>
</dbReference>
<feature type="domain" description="K+ potassium transporter integral membrane" evidence="10">
    <location>
        <begin position="61"/>
        <end position="501"/>
    </location>
</feature>
<accession>A0A816A3I5</accession>
<dbReference type="Proteomes" id="UP000663828">
    <property type="component" value="Unassembled WGS sequence"/>
</dbReference>
<evidence type="ECO:0000259" key="10">
    <source>
        <dbReference type="Pfam" id="PF02705"/>
    </source>
</evidence>
<evidence type="ECO:0000256" key="8">
    <source>
        <dbReference type="ARBA" id="ARBA00023136"/>
    </source>
</evidence>
<keyword evidence="6 9" id="KW-1133">Transmembrane helix</keyword>
<feature type="transmembrane region" description="Helical" evidence="9">
    <location>
        <begin position="334"/>
        <end position="359"/>
    </location>
</feature>
<keyword evidence="2" id="KW-0813">Transport</keyword>
<feature type="transmembrane region" description="Helical" evidence="9">
    <location>
        <begin position="186"/>
        <end position="204"/>
    </location>
</feature>
<evidence type="ECO:0000256" key="3">
    <source>
        <dbReference type="ARBA" id="ARBA00022538"/>
    </source>
</evidence>
<keyword evidence="5" id="KW-0630">Potassium</keyword>
<evidence type="ECO:0008006" key="14">
    <source>
        <dbReference type="Google" id="ProtNLM"/>
    </source>
</evidence>
<keyword evidence="4 9" id="KW-0812">Transmembrane</keyword>
<gene>
    <name evidence="12" type="ORF">XAT740_LOCUS46768</name>
</gene>
<feature type="transmembrane region" description="Helical" evidence="9">
    <location>
        <begin position="410"/>
        <end position="429"/>
    </location>
</feature>
<comment type="subcellular location">
    <subcellularLocation>
        <location evidence="1">Membrane</location>
        <topology evidence="1">Multi-pass membrane protein</topology>
    </subcellularLocation>
</comment>
<feature type="transmembrane region" description="Helical" evidence="9">
    <location>
        <begin position="292"/>
        <end position="314"/>
    </location>
</feature>
<evidence type="ECO:0000256" key="2">
    <source>
        <dbReference type="ARBA" id="ARBA00022448"/>
    </source>
</evidence>
<dbReference type="GO" id="GO:0015079">
    <property type="term" value="F:potassium ion transmembrane transporter activity"/>
    <property type="evidence" value="ECO:0007669"/>
    <property type="project" value="InterPro"/>
</dbReference>
<keyword evidence="7" id="KW-0406">Ion transport</keyword>
<dbReference type="Pfam" id="PF22776">
    <property type="entry name" value="K_trans_C"/>
    <property type="match status" value="1"/>
</dbReference>
<sequence length="761" mass="84461">MLPRLVVDISKNDSNRQEESAPSPNLIRTAVSKIKQSTNDDHVLVSEITPCKNPKLFFSLTLRALGVIFGDIGTSPLYVVNTIFTYQPTESQCIGAISLIIWSLIVSVCLKYATFILIADNHGEGGTFALCGLLTDEKVKLSPKVKRGITLIALVAAAMLLGDGALTPAVSVLSAVEGVAVEASQLNSWVVPISIIIIVLLFLAQRWGTSRIGVAFGPIMVCWFVTLFIIGIWRITYKPSILKAFNPWEAFDYLLIEKTRGFYQIGGVFLSVTGLEALYADLGHFGRWPVRAAWFFVVFPGVLFNYLGQGALLIVDPSLVDNPFYHAVPNWFHWPMVVLATVATIIASQAIITGSFSLVSQAIGMECSVPVKIYHTSKTIIGQIYIPTINYILMILTIIIIIGFGTNASITNAYGVTVCTVMVFTTILYMCVMHYTWHKPWYMILPFGLFLIIDGYTWASNATKIPTGGWVAVVIATGFFIFGFCWFFGQLNLRRFLKIHSQTTSLHTLALRLGLSESNTRQNSNSSVNDLPIISTASRIDFHDEIDSESDDDDIDVKNKGSLPKVASQVRLVENVPIKRASAISSYIHEQNNIPNHTISAVITPCVGCFLTSSTKHTPHVFENYLTRTRSVPQVIIFLRIEHIKSSTIEDDRRLAVKQYGEGIFHLTALYGYSENRIKPFDILTLARTQFNLPIPDDESKVTIFTPNETIKVSTVGWASWIRRWPLYLYAILKSLYPGAAVNIKLAPENTINIGILAKLK</sequence>
<feature type="domain" description="K+ potassium transporter C-terminal" evidence="11">
    <location>
        <begin position="607"/>
        <end position="758"/>
    </location>
</feature>
<keyword evidence="8 9" id="KW-0472">Membrane</keyword>
<evidence type="ECO:0000313" key="13">
    <source>
        <dbReference type="Proteomes" id="UP000663828"/>
    </source>
</evidence>
<organism evidence="12 13">
    <name type="scientific">Adineta ricciae</name>
    <name type="common">Rotifer</name>
    <dbReference type="NCBI Taxonomy" id="249248"/>
    <lineage>
        <taxon>Eukaryota</taxon>
        <taxon>Metazoa</taxon>
        <taxon>Spiralia</taxon>
        <taxon>Gnathifera</taxon>
        <taxon>Rotifera</taxon>
        <taxon>Eurotatoria</taxon>
        <taxon>Bdelloidea</taxon>
        <taxon>Adinetida</taxon>
        <taxon>Adinetidae</taxon>
        <taxon>Adineta</taxon>
    </lineage>
</organism>
<dbReference type="PANTHER" id="PTHR30540">
    <property type="entry name" value="OSMOTIC STRESS POTASSIUM TRANSPORTER"/>
    <property type="match status" value="1"/>
</dbReference>
<keyword evidence="13" id="KW-1185">Reference proteome</keyword>
<feature type="transmembrane region" description="Helical" evidence="9">
    <location>
        <begin position="99"/>
        <end position="119"/>
    </location>
</feature>
<feature type="transmembrane region" description="Helical" evidence="9">
    <location>
        <begin position="216"/>
        <end position="235"/>
    </location>
</feature>
<evidence type="ECO:0000256" key="4">
    <source>
        <dbReference type="ARBA" id="ARBA00022692"/>
    </source>
</evidence>
<dbReference type="InterPro" id="IPR003855">
    <property type="entry name" value="K+_transporter"/>
</dbReference>
<feature type="transmembrane region" description="Helical" evidence="9">
    <location>
        <begin position="261"/>
        <end position="280"/>
    </location>
</feature>
<feature type="transmembrane region" description="Helical" evidence="9">
    <location>
        <begin position="380"/>
        <end position="404"/>
    </location>
</feature>
<evidence type="ECO:0000256" key="7">
    <source>
        <dbReference type="ARBA" id="ARBA00023065"/>
    </source>
</evidence>
<dbReference type="Pfam" id="PF02705">
    <property type="entry name" value="K_trans"/>
    <property type="match status" value="1"/>
</dbReference>
<proteinExistence type="predicted"/>
<evidence type="ECO:0000256" key="9">
    <source>
        <dbReference type="SAM" id="Phobius"/>
    </source>
</evidence>
<dbReference type="PANTHER" id="PTHR30540:SF83">
    <property type="entry name" value="K+ POTASSIUM TRANSPORTER"/>
    <property type="match status" value="1"/>
</dbReference>
<feature type="transmembrane region" description="Helical" evidence="9">
    <location>
        <begin position="470"/>
        <end position="489"/>
    </location>
</feature>
<feature type="transmembrane region" description="Helical" evidence="9">
    <location>
        <begin position="56"/>
        <end position="79"/>
    </location>
</feature>
<dbReference type="GO" id="GO:0016020">
    <property type="term" value="C:membrane"/>
    <property type="evidence" value="ECO:0007669"/>
    <property type="project" value="UniProtKB-SubCell"/>
</dbReference>
<evidence type="ECO:0000313" key="12">
    <source>
        <dbReference type="EMBL" id="CAF1592876.1"/>
    </source>
</evidence>
<evidence type="ECO:0000256" key="1">
    <source>
        <dbReference type="ARBA" id="ARBA00004141"/>
    </source>
</evidence>
<dbReference type="AlphaFoldDB" id="A0A816A3I5"/>
<dbReference type="EMBL" id="CAJNOR010006348">
    <property type="protein sequence ID" value="CAF1592876.1"/>
    <property type="molecule type" value="Genomic_DNA"/>
</dbReference>
<feature type="transmembrane region" description="Helical" evidence="9">
    <location>
        <begin position="441"/>
        <end position="458"/>
    </location>
</feature>
<protein>
    <recommendedName>
        <fullName evidence="14">Potassium transporter</fullName>
    </recommendedName>
</protein>
<dbReference type="InterPro" id="IPR053952">
    <property type="entry name" value="K_trans_C"/>
</dbReference>
<keyword evidence="3" id="KW-0633">Potassium transport</keyword>
<feature type="transmembrane region" description="Helical" evidence="9">
    <location>
        <begin position="148"/>
        <end position="166"/>
    </location>
</feature>
<comment type="caution">
    <text evidence="12">The sequence shown here is derived from an EMBL/GenBank/DDBJ whole genome shotgun (WGS) entry which is preliminary data.</text>
</comment>
<evidence type="ECO:0000256" key="5">
    <source>
        <dbReference type="ARBA" id="ARBA00022958"/>
    </source>
</evidence>